<proteinExistence type="predicted"/>
<protein>
    <submittedName>
        <fullName evidence="1">Uncharacterized protein</fullName>
    </submittedName>
</protein>
<dbReference type="Proteomes" id="UP000288805">
    <property type="component" value="Unassembled WGS sequence"/>
</dbReference>
<reference evidence="1 2" key="1">
    <citation type="journal article" date="2018" name="PLoS Genet.">
        <title>Population sequencing reveals clonal diversity and ancestral inbreeding in the grapevine cultivar Chardonnay.</title>
        <authorList>
            <person name="Roach M.J."/>
            <person name="Johnson D.L."/>
            <person name="Bohlmann J."/>
            <person name="van Vuuren H.J."/>
            <person name="Jones S.J."/>
            <person name="Pretorius I.S."/>
            <person name="Schmidt S.A."/>
            <person name="Borneman A.R."/>
        </authorList>
    </citation>
    <scope>NUCLEOTIDE SEQUENCE [LARGE SCALE GENOMIC DNA]</scope>
    <source>
        <strain evidence="2">cv. Chardonnay</strain>
        <tissue evidence="1">Leaf</tissue>
    </source>
</reference>
<name>A0A438DPF7_VITVI</name>
<accession>A0A438DPF7</accession>
<dbReference type="EMBL" id="QGNW01001541">
    <property type="protein sequence ID" value="RVW37309.1"/>
    <property type="molecule type" value="Genomic_DNA"/>
</dbReference>
<gene>
    <name evidence="1" type="ORF">CK203_088189</name>
</gene>
<organism evidence="1 2">
    <name type="scientific">Vitis vinifera</name>
    <name type="common">Grape</name>
    <dbReference type="NCBI Taxonomy" id="29760"/>
    <lineage>
        <taxon>Eukaryota</taxon>
        <taxon>Viridiplantae</taxon>
        <taxon>Streptophyta</taxon>
        <taxon>Embryophyta</taxon>
        <taxon>Tracheophyta</taxon>
        <taxon>Spermatophyta</taxon>
        <taxon>Magnoliopsida</taxon>
        <taxon>eudicotyledons</taxon>
        <taxon>Gunneridae</taxon>
        <taxon>Pentapetalae</taxon>
        <taxon>rosids</taxon>
        <taxon>Vitales</taxon>
        <taxon>Vitaceae</taxon>
        <taxon>Viteae</taxon>
        <taxon>Vitis</taxon>
    </lineage>
</organism>
<evidence type="ECO:0000313" key="1">
    <source>
        <dbReference type="EMBL" id="RVW37309.1"/>
    </source>
</evidence>
<comment type="caution">
    <text evidence="1">The sequence shown here is derived from an EMBL/GenBank/DDBJ whole genome shotgun (WGS) entry which is preliminary data.</text>
</comment>
<sequence length="52" mass="5671">MEDPHFKVEGIGFVLEHRHLESSKEVVRPLGDSRGGGAFLKGSGFRLFGSLS</sequence>
<dbReference type="AlphaFoldDB" id="A0A438DPF7"/>
<evidence type="ECO:0000313" key="2">
    <source>
        <dbReference type="Proteomes" id="UP000288805"/>
    </source>
</evidence>